<dbReference type="InterPro" id="IPR012337">
    <property type="entry name" value="RNaseH-like_sf"/>
</dbReference>
<accession>A0AAN5DCQ0</accession>
<feature type="non-terminal residue" evidence="7">
    <location>
        <position position="1"/>
    </location>
</feature>
<keyword evidence="6" id="KW-0460">Magnesium</keyword>
<protein>
    <recommendedName>
        <fullName evidence="9">Exonuclease domain-containing protein</fullName>
    </recommendedName>
</protein>
<keyword evidence="8" id="KW-1185">Reference proteome</keyword>
<dbReference type="Gene3D" id="3.30.420.10">
    <property type="entry name" value="Ribonuclease H-like superfamily/Ribonuclease H"/>
    <property type="match status" value="1"/>
</dbReference>
<evidence type="ECO:0000256" key="5">
    <source>
        <dbReference type="ARBA" id="ARBA00022839"/>
    </source>
</evidence>
<evidence type="ECO:0000256" key="2">
    <source>
        <dbReference type="ARBA" id="ARBA00022722"/>
    </source>
</evidence>
<gene>
    <name evidence="7" type="ORF">PMAYCL1PPCAC_29905</name>
</gene>
<name>A0AAN5DCQ0_9BILA</name>
<evidence type="ECO:0000313" key="7">
    <source>
        <dbReference type="EMBL" id="GMR59710.1"/>
    </source>
</evidence>
<dbReference type="EMBL" id="BTRK01000006">
    <property type="protein sequence ID" value="GMR59710.1"/>
    <property type="molecule type" value="Genomic_DNA"/>
</dbReference>
<keyword evidence="3" id="KW-0479">Metal-binding</keyword>
<evidence type="ECO:0000256" key="4">
    <source>
        <dbReference type="ARBA" id="ARBA00022801"/>
    </source>
</evidence>
<evidence type="ECO:0000313" key="8">
    <source>
        <dbReference type="Proteomes" id="UP001328107"/>
    </source>
</evidence>
<dbReference type="GO" id="GO:0008296">
    <property type="term" value="F:3'-5'-DNA exonuclease activity"/>
    <property type="evidence" value="ECO:0007669"/>
    <property type="project" value="TreeGrafter"/>
</dbReference>
<dbReference type="GO" id="GO:0006308">
    <property type="term" value="P:DNA catabolic process"/>
    <property type="evidence" value="ECO:0007669"/>
    <property type="project" value="TreeGrafter"/>
</dbReference>
<evidence type="ECO:0008006" key="9">
    <source>
        <dbReference type="Google" id="ProtNLM"/>
    </source>
</evidence>
<dbReference type="GO" id="GO:0003676">
    <property type="term" value="F:nucleic acid binding"/>
    <property type="evidence" value="ECO:0007669"/>
    <property type="project" value="InterPro"/>
</dbReference>
<dbReference type="SUPFAM" id="SSF53098">
    <property type="entry name" value="Ribonuclease H-like"/>
    <property type="match status" value="1"/>
</dbReference>
<evidence type="ECO:0000256" key="1">
    <source>
        <dbReference type="ARBA" id="ARBA00001946"/>
    </source>
</evidence>
<dbReference type="InterPro" id="IPR040393">
    <property type="entry name" value="TREX1/2"/>
</dbReference>
<keyword evidence="2" id="KW-0540">Nuclease</keyword>
<dbReference type="PANTHER" id="PTHR13058">
    <property type="entry name" value="THREE PRIME REPAIR EXONUCLEASE 1, 2"/>
    <property type="match status" value="1"/>
</dbReference>
<evidence type="ECO:0000256" key="6">
    <source>
        <dbReference type="ARBA" id="ARBA00022842"/>
    </source>
</evidence>
<keyword evidence="4" id="KW-0378">Hydrolase</keyword>
<reference evidence="8" key="1">
    <citation type="submission" date="2022-10" db="EMBL/GenBank/DDBJ databases">
        <title>Genome assembly of Pristionchus species.</title>
        <authorList>
            <person name="Yoshida K."/>
            <person name="Sommer R.J."/>
        </authorList>
    </citation>
    <scope>NUCLEOTIDE SEQUENCE [LARGE SCALE GENOMIC DNA]</scope>
    <source>
        <strain evidence="8">RS5460</strain>
    </source>
</reference>
<evidence type="ECO:0000256" key="3">
    <source>
        <dbReference type="ARBA" id="ARBA00022723"/>
    </source>
</evidence>
<dbReference type="GO" id="GO:0005737">
    <property type="term" value="C:cytoplasm"/>
    <property type="evidence" value="ECO:0007669"/>
    <property type="project" value="TreeGrafter"/>
</dbReference>
<dbReference type="Proteomes" id="UP001328107">
    <property type="component" value="Unassembled WGS sequence"/>
</dbReference>
<proteinExistence type="predicted"/>
<dbReference type="AlphaFoldDB" id="A0AAN5DCQ0"/>
<sequence length="492" mass="56234">EYSSLSTYISILYSTRLQMIRKKISFSICSASSNRMWAATTVWERAEPQSRGSCSVECRLLLRREGREMGRGHPRESPRKTVKRRRREKMCKMASFIFFDIESTGLFTRDEYRDHSKMDEPGKIAEELFRYTLSTTEWESPHMTEASFVVVSRRAFESAIEKMRKKAAEMNENPDMVAQTPVPSNIHTRQLRPNLSEDQWRMYENIRRPETARLTRSVLSEKCTFTEEWPGLLHVLKTAPKPACIVAHNALRYDMRVLHAELKRGALLEEGWLPEEVFFVDSLLAFRQIDKEDAIHVSSLVGGTDWMAIASLCSSPPSRPMIPSILEGNEDEVVDETPPDEVSAGEGLQNLHLPAAASGFTTPERRPRCPGTASAPAKLQATRALFPEVVLDFSHPLNYIRSEEWTVAKRKRVDGRVFRKVAGKWQYSVDAAMENAKRRGMFRQENLYQSIFSDTYNAHQAQDDCEALMQICLAYGSSFLEYADSMAADIIY</sequence>
<comment type="cofactor">
    <cofactor evidence="1">
        <name>Mg(2+)</name>
        <dbReference type="ChEBI" id="CHEBI:18420"/>
    </cofactor>
</comment>
<dbReference type="PANTHER" id="PTHR13058:SF19">
    <property type="entry name" value="LD40940P"/>
    <property type="match status" value="1"/>
</dbReference>
<dbReference type="InterPro" id="IPR036397">
    <property type="entry name" value="RNaseH_sf"/>
</dbReference>
<organism evidence="7 8">
    <name type="scientific">Pristionchus mayeri</name>
    <dbReference type="NCBI Taxonomy" id="1317129"/>
    <lineage>
        <taxon>Eukaryota</taxon>
        <taxon>Metazoa</taxon>
        <taxon>Ecdysozoa</taxon>
        <taxon>Nematoda</taxon>
        <taxon>Chromadorea</taxon>
        <taxon>Rhabditida</taxon>
        <taxon>Rhabditina</taxon>
        <taxon>Diplogasteromorpha</taxon>
        <taxon>Diplogasteroidea</taxon>
        <taxon>Neodiplogasteridae</taxon>
        <taxon>Pristionchus</taxon>
    </lineage>
</organism>
<keyword evidence="5" id="KW-0269">Exonuclease</keyword>
<dbReference type="GO" id="GO:0046872">
    <property type="term" value="F:metal ion binding"/>
    <property type="evidence" value="ECO:0007669"/>
    <property type="project" value="UniProtKB-KW"/>
</dbReference>
<comment type="caution">
    <text evidence="7">The sequence shown here is derived from an EMBL/GenBank/DDBJ whole genome shotgun (WGS) entry which is preliminary data.</text>
</comment>